<evidence type="ECO:0000313" key="2">
    <source>
        <dbReference type="Proteomes" id="UP001234297"/>
    </source>
</evidence>
<dbReference type="EMBL" id="CM056819">
    <property type="protein sequence ID" value="KAJ8623942.1"/>
    <property type="molecule type" value="Genomic_DNA"/>
</dbReference>
<sequence length="60" mass="6568">MGSKLATLSRPDNIIEVLLKMSSLSKQKPVITLNAFGLPVGKHSTQLASRCDRTRSMQVI</sequence>
<comment type="caution">
    <text evidence="1">The sequence shown here is derived from an EMBL/GenBank/DDBJ whole genome shotgun (WGS) entry which is preliminary data.</text>
</comment>
<name>A0ACC2KT23_PERAE</name>
<organism evidence="1 2">
    <name type="scientific">Persea americana</name>
    <name type="common">Avocado</name>
    <dbReference type="NCBI Taxonomy" id="3435"/>
    <lineage>
        <taxon>Eukaryota</taxon>
        <taxon>Viridiplantae</taxon>
        <taxon>Streptophyta</taxon>
        <taxon>Embryophyta</taxon>
        <taxon>Tracheophyta</taxon>
        <taxon>Spermatophyta</taxon>
        <taxon>Magnoliopsida</taxon>
        <taxon>Magnoliidae</taxon>
        <taxon>Laurales</taxon>
        <taxon>Lauraceae</taxon>
        <taxon>Persea</taxon>
    </lineage>
</organism>
<dbReference type="Proteomes" id="UP001234297">
    <property type="component" value="Chromosome 11"/>
</dbReference>
<proteinExistence type="predicted"/>
<gene>
    <name evidence="1" type="ORF">MRB53_032472</name>
</gene>
<keyword evidence="2" id="KW-1185">Reference proteome</keyword>
<reference evidence="1 2" key="1">
    <citation type="journal article" date="2022" name="Hortic Res">
        <title>A haplotype resolved chromosomal level avocado genome allows analysis of novel avocado genes.</title>
        <authorList>
            <person name="Nath O."/>
            <person name="Fletcher S.J."/>
            <person name="Hayward A."/>
            <person name="Shaw L.M."/>
            <person name="Masouleh A.K."/>
            <person name="Furtado A."/>
            <person name="Henry R.J."/>
            <person name="Mitter N."/>
        </authorList>
    </citation>
    <scope>NUCLEOTIDE SEQUENCE [LARGE SCALE GENOMIC DNA]</scope>
    <source>
        <strain evidence="2">cv. Hass</strain>
    </source>
</reference>
<protein>
    <submittedName>
        <fullName evidence="1">Uncharacterized protein</fullName>
    </submittedName>
</protein>
<evidence type="ECO:0000313" key="1">
    <source>
        <dbReference type="EMBL" id="KAJ8623942.1"/>
    </source>
</evidence>
<accession>A0ACC2KT23</accession>